<dbReference type="CDD" id="cd00077">
    <property type="entry name" value="HDc"/>
    <property type="match status" value="1"/>
</dbReference>
<sequence>MTVASSEYLNAPLPQLRVGAQLHCPIYDARSSRRPLLLAAGATLSETQLRALQQRGVTEVLVHASEFDRVVVDGQALAARSEPVPQPAADKRARSLVPGWRNDPDSFLHSVRRPETLARDPQRAAEYERTYAQAVETTRSIVDRLVAHRELKTCLIQDVSQRNLNEIADDLDEFLFRGLRPVCSDYPSRHSLQTAMLAASMGTTMGLRADELMELAFGCLLHDVGMLLVPQEILNVAGPMTPTQRLEIQKHPIYSADLIQNCRDVPPGARHVVYQMHERMNGSGYPRQRTGPQIHPLARIAAIADMYLALVSPRPFRPPLEPYRAIEKLLFSTRQGLFDASAVRALIHTVSVFPIGSGVQLSDGRTARVIRGNRDQFARPVVQIVEPGQSADTGEVVDLCASTELTVVATAQLPDDAATPAKLAVSV</sequence>
<dbReference type="AlphaFoldDB" id="A0A7C2K2M9"/>
<dbReference type="InterPro" id="IPR003607">
    <property type="entry name" value="HD/PDEase_dom"/>
</dbReference>
<gene>
    <name evidence="2" type="ORF">ENQ76_13855</name>
</gene>
<accession>A0A7C2K2M9</accession>
<organism evidence="2">
    <name type="scientific">Schlesneria paludicola</name>
    <dbReference type="NCBI Taxonomy" id="360056"/>
    <lineage>
        <taxon>Bacteria</taxon>
        <taxon>Pseudomonadati</taxon>
        <taxon>Planctomycetota</taxon>
        <taxon>Planctomycetia</taxon>
        <taxon>Planctomycetales</taxon>
        <taxon>Planctomycetaceae</taxon>
        <taxon>Schlesneria</taxon>
    </lineage>
</organism>
<name>A0A7C2K2M9_9PLAN</name>
<dbReference type="PROSITE" id="PS51832">
    <property type="entry name" value="HD_GYP"/>
    <property type="match status" value="1"/>
</dbReference>
<dbReference type="PANTHER" id="PTHR43155">
    <property type="entry name" value="CYCLIC DI-GMP PHOSPHODIESTERASE PA4108-RELATED"/>
    <property type="match status" value="1"/>
</dbReference>
<dbReference type="SUPFAM" id="SSF109604">
    <property type="entry name" value="HD-domain/PDEase-like"/>
    <property type="match status" value="1"/>
</dbReference>
<dbReference type="Pfam" id="PF13487">
    <property type="entry name" value="HD_5"/>
    <property type="match status" value="1"/>
</dbReference>
<dbReference type="SMART" id="SM00471">
    <property type="entry name" value="HDc"/>
    <property type="match status" value="1"/>
</dbReference>
<dbReference type="Gene3D" id="1.10.3210.10">
    <property type="entry name" value="Hypothetical protein af1432"/>
    <property type="match status" value="1"/>
</dbReference>
<feature type="domain" description="HD-GYP" evidence="1">
    <location>
        <begin position="165"/>
        <end position="362"/>
    </location>
</feature>
<dbReference type="InterPro" id="IPR037522">
    <property type="entry name" value="HD_GYP_dom"/>
</dbReference>
<proteinExistence type="predicted"/>
<dbReference type="EMBL" id="DSOK01000381">
    <property type="protein sequence ID" value="HEN16541.1"/>
    <property type="molecule type" value="Genomic_DNA"/>
</dbReference>
<comment type="caution">
    <text evidence="2">The sequence shown here is derived from an EMBL/GenBank/DDBJ whole genome shotgun (WGS) entry which is preliminary data.</text>
</comment>
<evidence type="ECO:0000259" key="1">
    <source>
        <dbReference type="PROSITE" id="PS51832"/>
    </source>
</evidence>
<protein>
    <submittedName>
        <fullName evidence="2">HD-GYP domain-containing protein</fullName>
    </submittedName>
</protein>
<evidence type="ECO:0000313" key="2">
    <source>
        <dbReference type="EMBL" id="HEN16541.1"/>
    </source>
</evidence>
<reference evidence="2" key="1">
    <citation type="journal article" date="2020" name="mSystems">
        <title>Genome- and Community-Level Interaction Insights into Carbon Utilization and Element Cycling Functions of Hydrothermarchaeota in Hydrothermal Sediment.</title>
        <authorList>
            <person name="Zhou Z."/>
            <person name="Liu Y."/>
            <person name="Xu W."/>
            <person name="Pan J."/>
            <person name="Luo Z.H."/>
            <person name="Li M."/>
        </authorList>
    </citation>
    <scope>NUCLEOTIDE SEQUENCE [LARGE SCALE GENOMIC DNA]</scope>
    <source>
        <strain evidence="2">SpSt-339</strain>
    </source>
</reference>
<dbReference type="PANTHER" id="PTHR43155:SF2">
    <property type="entry name" value="CYCLIC DI-GMP PHOSPHODIESTERASE PA4108"/>
    <property type="match status" value="1"/>
</dbReference>